<sequence length="251" mass="27840">MRIQRLYIASTRFGAPGWVPPSIGTFQRACTACSADGGSLSSHRRSRARCYRSVKSDKRPSSHRASVAGTLISSEPRRSPHFLASGAQRKPASCRYYSLMSPRDPDVISGLQALLDALPNLKEGIYKADNSYAQAKVTFGTGTAYATISKSGYSKTLGNLTYRVEFSRHRVCLLHTRRWSGYRVYPGDGVAAFQGRGRDEIRRVVHVSRCVPLPLCPLNASLRNLYQQTPYFLNTFTMPATIIPLCSHMSQ</sequence>
<keyword evidence="3" id="KW-1185">Reference proteome</keyword>
<dbReference type="OrthoDB" id="10622812at2759"/>
<reference evidence="2 3" key="1">
    <citation type="journal article" date="2015" name="Biotechnol. Biofuels">
        <title>Enhanced degradation of softwood versus hardwood by the white-rot fungus Pycnoporus coccineus.</title>
        <authorList>
            <person name="Couturier M."/>
            <person name="Navarro D."/>
            <person name="Chevret D."/>
            <person name="Henrissat B."/>
            <person name="Piumi F."/>
            <person name="Ruiz-Duenas F.J."/>
            <person name="Martinez A.T."/>
            <person name="Grigoriev I.V."/>
            <person name="Riley R."/>
            <person name="Lipzen A."/>
            <person name="Berrin J.G."/>
            <person name="Master E.R."/>
            <person name="Rosso M.N."/>
        </authorList>
    </citation>
    <scope>NUCLEOTIDE SEQUENCE [LARGE SCALE GENOMIC DNA]</scope>
    <source>
        <strain evidence="2 3">BRFM310</strain>
    </source>
</reference>
<evidence type="ECO:0000313" key="3">
    <source>
        <dbReference type="Proteomes" id="UP000193067"/>
    </source>
</evidence>
<gene>
    <name evidence="2" type="ORF">PYCCODRAFT_1024801</name>
</gene>
<feature type="region of interest" description="Disordered" evidence="1">
    <location>
        <begin position="52"/>
        <end position="71"/>
    </location>
</feature>
<accession>A0A1Y2ICN2</accession>
<dbReference type="Proteomes" id="UP000193067">
    <property type="component" value="Unassembled WGS sequence"/>
</dbReference>
<protein>
    <submittedName>
        <fullName evidence="2">Uncharacterized protein</fullName>
    </submittedName>
</protein>
<name>A0A1Y2ICN2_TRAC3</name>
<dbReference type="AlphaFoldDB" id="A0A1Y2ICN2"/>
<dbReference type="EMBL" id="KZ084141">
    <property type="protein sequence ID" value="OSC98192.1"/>
    <property type="molecule type" value="Genomic_DNA"/>
</dbReference>
<evidence type="ECO:0000313" key="2">
    <source>
        <dbReference type="EMBL" id="OSC98192.1"/>
    </source>
</evidence>
<organism evidence="2 3">
    <name type="scientific">Trametes coccinea (strain BRFM310)</name>
    <name type="common">Pycnoporus coccineus</name>
    <dbReference type="NCBI Taxonomy" id="1353009"/>
    <lineage>
        <taxon>Eukaryota</taxon>
        <taxon>Fungi</taxon>
        <taxon>Dikarya</taxon>
        <taxon>Basidiomycota</taxon>
        <taxon>Agaricomycotina</taxon>
        <taxon>Agaricomycetes</taxon>
        <taxon>Polyporales</taxon>
        <taxon>Polyporaceae</taxon>
        <taxon>Trametes</taxon>
    </lineage>
</organism>
<evidence type="ECO:0000256" key="1">
    <source>
        <dbReference type="SAM" id="MobiDB-lite"/>
    </source>
</evidence>
<proteinExistence type="predicted"/>